<accession>A0AAN7YG92</accession>
<dbReference type="AlphaFoldDB" id="A0AAN7YG92"/>
<organism evidence="2 3">
    <name type="scientific">Lithohypha guttulata</name>
    <dbReference type="NCBI Taxonomy" id="1690604"/>
    <lineage>
        <taxon>Eukaryota</taxon>
        <taxon>Fungi</taxon>
        <taxon>Dikarya</taxon>
        <taxon>Ascomycota</taxon>
        <taxon>Pezizomycotina</taxon>
        <taxon>Eurotiomycetes</taxon>
        <taxon>Chaetothyriomycetidae</taxon>
        <taxon>Chaetothyriales</taxon>
        <taxon>Trichomeriaceae</taxon>
        <taxon>Lithohypha</taxon>
    </lineage>
</organism>
<evidence type="ECO:0000313" key="2">
    <source>
        <dbReference type="EMBL" id="KAK5085457.1"/>
    </source>
</evidence>
<dbReference type="EMBL" id="JAVRRJ010000004">
    <property type="protein sequence ID" value="KAK5085457.1"/>
    <property type="molecule type" value="Genomic_DNA"/>
</dbReference>
<proteinExistence type="predicted"/>
<keyword evidence="3" id="KW-1185">Reference proteome</keyword>
<sequence>MSTSAESQLAAVIQKHYSPYELCIALSHYAKTVQQELDRLTQQQQQPQPQDSFSAGEIYANDPAPAQAELDRLAALAAEVGPIIEQPSSSSSAAKPGEIHILRQVTDEDRRKNNPFGWAFKPIPGTPIPWPWNWPNPFTGSNAGRG</sequence>
<feature type="region of interest" description="Disordered" evidence="1">
    <location>
        <begin position="38"/>
        <end position="58"/>
    </location>
</feature>
<comment type="caution">
    <text evidence="2">The sequence shown here is derived from an EMBL/GenBank/DDBJ whole genome shotgun (WGS) entry which is preliminary data.</text>
</comment>
<dbReference type="Proteomes" id="UP001309876">
    <property type="component" value="Unassembled WGS sequence"/>
</dbReference>
<evidence type="ECO:0000256" key="1">
    <source>
        <dbReference type="SAM" id="MobiDB-lite"/>
    </source>
</evidence>
<name>A0AAN7YG92_9EURO</name>
<protein>
    <submittedName>
        <fullName evidence="2">Uncharacterized protein</fullName>
    </submittedName>
</protein>
<reference evidence="2 3" key="1">
    <citation type="submission" date="2023-08" db="EMBL/GenBank/DDBJ databases">
        <title>Black Yeasts Isolated from many extreme environments.</title>
        <authorList>
            <person name="Coleine C."/>
            <person name="Stajich J.E."/>
            <person name="Selbmann L."/>
        </authorList>
    </citation>
    <scope>NUCLEOTIDE SEQUENCE [LARGE SCALE GENOMIC DNA]</scope>
    <source>
        <strain evidence="2 3">CCFEE 5910</strain>
    </source>
</reference>
<evidence type="ECO:0000313" key="3">
    <source>
        <dbReference type="Proteomes" id="UP001309876"/>
    </source>
</evidence>
<gene>
    <name evidence="2" type="ORF">LTR05_004742</name>
</gene>